<evidence type="ECO:0000313" key="4">
    <source>
        <dbReference type="Proteomes" id="UP000189542"/>
    </source>
</evidence>
<evidence type="ECO:0000256" key="2">
    <source>
        <dbReference type="SAM" id="SignalP"/>
    </source>
</evidence>
<name>A0A1V2N9F9_9HYPH</name>
<dbReference type="PROSITE" id="PS51257">
    <property type="entry name" value="PROKAR_LIPOPROTEIN"/>
    <property type="match status" value="1"/>
</dbReference>
<feature type="compositionally biased region" description="Low complexity" evidence="1">
    <location>
        <begin position="37"/>
        <end position="54"/>
    </location>
</feature>
<gene>
    <name evidence="3" type="ORF">AYO25_00350</name>
</gene>
<feature type="chain" id="PRO_5012324322" description="Lipoprotein" evidence="2">
    <location>
        <begin position="21"/>
        <end position="198"/>
    </location>
</feature>
<dbReference type="EMBL" id="LVWB01000002">
    <property type="protein sequence ID" value="ONI60303.1"/>
    <property type="molecule type" value="Genomic_DNA"/>
</dbReference>
<feature type="signal peptide" evidence="2">
    <location>
        <begin position="1"/>
        <end position="20"/>
    </location>
</feature>
<organism evidence="3 4">
    <name type="scientific">Candidatus Liberibacter solanacearum</name>
    <dbReference type="NCBI Taxonomy" id="556287"/>
    <lineage>
        <taxon>Bacteria</taxon>
        <taxon>Pseudomonadati</taxon>
        <taxon>Pseudomonadota</taxon>
        <taxon>Alphaproteobacteria</taxon>
        <taxon>Hyphomicrobiales</taxon>
        <taxon>Rhizobiaceae</taxon>
        <taxon>Liberibacter</taxon>
    </lineage>
</organism>
<evidence type="ECO:0008006" key="5">
    <source>
        <dbReference type="Google" id="ProtNLM"/>
    </source>
</evidence>
<comment type="caution">
    <text evidence="3">The sequence shown here is derived from an EMBL/GenBank/DDBJ whole genome shotgun (WGS) entry which is preliminary data.</text>
</comment>
<evidence type="ECO:0000313" key="3">
    <source>
        <dbReference type="EMBL" id="ONI60303.1"/>
    </source>
</evidence>
<reference evidence="3 4" key="1">
    <citation type="journal article" date="2017" name="PLoS ONE">
        <title>Genomic sequence of 'Candidatus Liberibacter solanacearum' haplotype C and its comparison with haplotype A and B genomes.</title>
        <authorList>
            <person name="Wang J."/>
            <person name="Haapalainen M."/>
            <person name="Schott T."/>
            <person name="Thompson S.M."/>
            <person name="Smith G.R."/>
            <person name="Nissinen A.I."/>
            <person name="Pirhonen M."/>
        </authorList>
    </citation>
    <scope>NUCLEOTIDE SEQUENCE [LARGE SCALE GENOMIC DNA]</scope>
    <source>
        <strain evidence="3 4">FIN111</strain>
    </source>
</reference>
<sequence length="198" mass="21625">MISKKIALTAVLLSSSVLLSSCDWLDSESHNTPVKDSSNTSSSNTSSIGSTDNTPAETAQIPVANTSSIGRTEESKTTNPVEENSALIQSGVLYEKWQEAEKKLDKITPEGDRLKAKLNDLRTKYKDDESNPEIKAVQTEIEEYLYGTFSVPFNEYINARIAYHKGIEDGLPIPPAAVAKKLKKLELNKVVIPAAKAN</sequence>
<keyword evidence="2" id="KW-0732">Signal</keyword>
<feature type="region of interest" description="Disordered" evidence="1">
    <location>
        <begin position="28"/>
        <end position="84"/>
    </location>
</feature>
<accession>A0A1V2N9F9</accession>
<evidence type="ECO:0000256" key="1">
    <source>
        <dbReference type="SAM" id="MobiDB-lite"/>
    </source>
</evidence>
<proteinExistence type="predicted"/>
<dbReference type="Proteomes" id="UP000189542">
    <property type="component" value="Unassembled WGS sequence"/>
</dbReference>
<dbReference type="AlphaFoldDB" id="A0A1V2N9F9"/>
<dbReference type="RefSeq" id="WP_076970517.1">
    <property type="nucleotide sequence ID" value="NZ_LVWB01000002.1"/>
</dbReference>
<protein>
    <recommendedName>
        <fullName evidence="5">Lipoprotein</fullName>
    </recommendedName>
</protein>